<gene>
    <name evidence="2" type="ORF">SASPL_131193</name>
</gene>
<evidence type="ECO:0000313" key="3">
    <source>
        <dbReference type="Proteomes" id="UP000298416"/>
    </source>
</evidence>
<comment type="caution">
    <text evidence="2">The sequence shown here is derived from an EMBL/GenBank/DDBJ whole genome shotgun (WGS) entry which is preliminary data.</text>
</comment>
<sequence>MAMEDVVRRARNLKRDTKVEVYSNIDNQSNLIIAQRSQGMWLVQLPERNESHKMEKGLHQQFSQEGLTNRSTSTWPRPEARGPQSPPRSHETASNLATAPRFSKNLSSQSLNADHVSLLALLYLLLAASAAEESFCEETPSGGGKEDIVSSPFDEEMDEFPPWLNEV</sequence>
<organism evidence="2">
    <name type="scientific">Salvia splendens</name>
    <name type="common">Scarlet sage</name>
    <dbReference type="NCBI Taxonomy" id="180675"/>
    <lineage>
        <taxon>Eukaryota</taxon>
        <taxon>Viridiplantae</taxon>
        <taxon>Streptophyta</taxon>
        <taxon>Embryophyta</taxon>
        <taxon>Tracheophyta</taxon>
        <taxon>Spermatophyta</taxon>
        <taxon>Magnoliopsida</taxon>
        <taxon>eudicotyledons</taxon>
        <taxon>Gunneridae</taxon>
        <taxon>Pentapetalae</taxon>
        <taxon>asterids</taxon>
        <taxon>lamiids</taxon>
        <taxon>Lamiales</taxon>
        <taxon>Lamiaceae</taxon>
        <taxon>Nepetoideae</taxon>
        <taxon>Mentheae</taxon>
        <taxon>Salviinae</taxon>
        <taxon>Salvia</taxon>
        <taxon>Salvia subgen. Calosphace</taxon>
        <taxon>core Calosphace</taxon>
    </lineage>
</organism>
<feature type="compositionally biased region" description="Polar residues" evidence="1">
    <location>
        <begin position="60"/>
        <end position="75"/>
    </location>
</feature>
<reference evidence="2" key="1">
    <citation type="submission" date="2018-01" db="EMBL/GenBank/DDBJ databases">
        <authorList>
            <person name="Mao J.F."/>
        </authorList>
    </citation>
    <scope>NUCLEOTIDE SEQUENCE</scope>
    <source>
        <strain evidence="2">Huo1</strain>
        <tissue evidence="2">Leaf</tissue>
    </source>
</reference>
<keyword evidence="3" id="KW-1185">Reference proteome</keyword>
<evidence type="ECO:0000256" key="1">
    <source>
        <dbReference type="SAM" id="MobiDB-lite"/>
    </source>
</evidence>
<reference evidence="2" key="2">
    <citation type="submission" date="2020-08" db="EMBL/GenBank/DDBJ databases">
        <title>Plant Genome Project.</title>
        <authorList>
            <person name="Zhang R.-G."/>
        </authorList>
    </citation>
    <scope>NUCLEOTIDE SEQUENCE</scope>
    <source>
        <strain evidence="2">Huo1</strain>
        <tissue evidence="2">Leaf</tissue>
    </source>
</reference>
<name>A0A8X8X8T4_SALSN</name>
<dbReference type="Proteomes" id="UP000298416">
    <property type="component" value="Unassembled WGS sequence"/>
</dbReference>
<protein>
    <submittedName>
        <fullName evidence="2">Uncharacterized protein</fullName>
    </submittedName>
</protein>
<feature type="region of interest" description="Disordered" evidence="1">
    <location>
        <begin position="136"/>
        <end position="167"/>
    </location>
</feature>
<accession>A0A8X8X8T4</accession>
<proteinExistence type="predicted"/>
<feature type="region of interest" description="Disordered" evidence="1">
    <location>
        <begin position="52"/>
        <end position="101"/>
    </location>
</feature>
<dbReference type="AlphaFoldDB" id="A0A8X8X8T4"/>
<dbReference type="EMBL" id="PNBA02000011">
    <property type="protein sequence ID" value="KAG6408189.1"/>
    <property type="molecule type" value="Genomic_DNA"/>
</dbReference>
<evidence type="ECO:0000313" key="2">
    <source>
        <dbReference type="EMBL" id="KAG6408189.1"/>
    </source>
</evidence>